<dbReference type="InterPro" id="IPR001478">
    <property type="entry name" value="PDZ"/>
</dbReference>
<dbReference type="InterPro" id="IPR011993">
    <property type="entry name" value="PH-like_dom_sf"/>
</dbReference>
<dbReference type="SUPFAM" id="SSF50156">
    <property type="entry name" value="PDZ domain-like"/>
    <property type="match status" value="1"/>
</dbReference>
<reference evidence="7" key="1">
    <citation type="submission" date="2025-08" db="UniProtKB">
        <authorList>
            <consortium name="Ensembl"/>
        </authorList>
    </citation>
    <scope>IDENTIFICATION</scope>
</reference>
<dbReference type="InterPro" id="IPR036388">
    <property type="entry name" value="WH-like_DNA-bd_sf"/>
</dbReference>
<dbReference type="SMART" id="SM00325">
    <property type="entry name" value="RhoGEF"/>
    <property type="match status" value="1"/>
</dbReference>
<organism evidence="7 8">
    <name type="scientific">Eptatretus burgeri</name>
    <name type="common">Inshore hagfish</name>
    <dbReference type="NCBI Taxonomy" id="7764"/>
    <lineage>
        <taxon>Eukaryota</taxon>
        <taxon>Metazoa</taxon>
        <taxon>Chordata</taxon>
        <taxon>Craniata</taxon>
        <taxon>Vertebrata</taxon>
        <taxon>Cyclostomata</taxon>
        <taxon>Myxini</taxon>
        <taxon>Myxiniformes</taxon>
        <taxon>Myxinidae</taxon>
        <taxon>Eptatretinae</taxon>
        <taxon>Eptatretus</taxon>
    </lineage>
</organism>
<feature type="region of interest" description="Disordered" evidence="2">
    <location>
        <begin position="1111"/>
        <end position="1133"/>
    </location>
</feature>
<evidence type="ECO:0000313" key="8">
    <source>
        <dbReference type="Proteomes" id="UP000694388"/>
    </source>
</evidence>
<proteinExistence type="predicted"/>
<dbReference type="AlphaFoldDB" id="A0A8C4Q0L3"/>
<feature type="domain" description="DEP" evidence="6">
    <location>
        <begin position="392"/>
        <end position="469"/>
    </location>
</feature>
<dbReference type="Gene3D" id="2.30.42.10">
    <property type="match status" value="1"/>
</dbReference>
<feature type="domain" description="PDZ" evidence="5">
    <location>
        <begin position="501"/>
        <end position="548"/>
    </location>
</feature>
<dbReference type="Pfam" id="PF00610">
    <property type="entry name" value="DEP"/>
    <property type="match status" value="2"/>
</dbReference>
<dbReference type="GO" id="GO:0023051">
    <property type="term" value="P:regulation of signaling"/>
    <property type="evidence" value="ECO:0007669"/>
    <property type="project" value="TreeGrafter"/>
</dbReference>
<dbReference type="OMA" id="ANISKCD"/>
<dbReference type="SUPFAM" id="SSF46785">
    <property type="entry name" value="Winged helix' DNA-binding domain"/>
    <property type="match status" value="2"/>
</dbReference>
<accession>A0A8C4Q0L3</accession>
<dbReference type="GO" id="GO:0007186">
    <property type="term" value="P:G protein-coupled receptor signaling pathway"/>
    <property type="evidence" value="ECO:0007669"/>
    <property type="project" value="TreeGrafter"/>
</dbReference>
<dbReference type="PANTHER" id="PTHR22829:SF30">
    <property type="entry name" value="PHOSPHATIDYLINOSITOL 3,4,5-TRISPHOSPHATE-DEPENDENT RAC EXCHANGER 2 PROTEIN-LIKE"/>
    <property type="match status" value="1"/>
</dbReference>
<dbReference type="Gene3D" id="1.20.900.10">
    <property type="entry name" value="Dbl homology (DH) domain"/>
    <property type="match status" value="1"/>
</dbReference>
<dbReference type="InterPro" id="IPR000591">
    <property type="entry name" value="DEP_dom"/>
</dbReference>
<evidence type="ECO:0000259" key="5">
    <source>
        <dbReference type="PROSITE" id="PS50106"/>
    </source>
</evidence>
<dbReference type="GO" id="GO:0035556">
    <property type="term" value="P:intracellular signal transduction"/>
    <property type="evidence" value="ECO:0007669"/>
    <property type="project" value="InterPro"/>
</dbReference>
<dbReference type="PROSITE" id="PS50186">
    <property type="entry name" value="DEP"/>
    <property type="match status" value="2"/>
</dbReference>
<protein>
    <submittedName>
        <fullName evidence="7">Uncharacterized protein</fullName>
    </submittedName>
</protein>
<dbReference type="Gene3D" id="2.30.29.30">
    <property type="entry name" value="Pleckstrin-homology domain (PH domain)/Phosphotyrosine-binding domain (PTB)"/>
    <property type="match status" value="1"/>
</dbReference>
<dbReference type="InterPro" id="IPR035899">
    <property type="entry name" value="DBL_dom_sf"/>
</dbReference>
<evidence type="ECO:0000256" key="2">
    <source>
        <dbReference type="SAM" id="MobiDB-lite"/>
    </source>
</evidence>
<feature type="domain" description="DEP" evidence="6">
    <location>
        <begin position="293"/>
        <end position="367"/>
    </location>
</feature>
<name>A0A8C4Q0L3_EPTBU</name>
<dbReference type="GO" id="GO:0005096">
    <property type="term" value="F:GTPase activator activity"/>
    <property type="evidence" value="ECO:0007669"/>
    <property type="project" value="TreeGrafter"/>
</dbReference>
<evidence type="ECO:0000259" key="3">
    <source>
        <dbReference type="PROSITE" id="PS50003"/>
    </source>
</evidence>
<dbReference type="GeneTree" id="ENSGT00940000155894"/>
<dbReference type="InterPro" id="IPR051832">
    <property type="entry name" value="mTOR-Rac_regulators"/>
</dbReference>
<keyword evidence="1" id="KW-0344">Guanine-nucleotide releasing factor</keyword>
<dbReference type="Pfam" id="PF00621">
    <property type="entry name" value="RhoGEF"/>
    <property type="match status" value="1"/>
</dbReference>
<dbReference type="InterPro" id="IPR055251">
    <property type="entry name" value="SOS1_NGEF_PH"/>
</dbReference>
<dbReference type="GO" id="GO:0005886">
    <property type="term" value="C:plasma membrane"/>
    <property type="evidence" value="ECO:0007669"/>
    <property type="project" value="TreeGrafter"/>
</dbReference>
<feature type="domain" description="PH" evidence="3">
    <location>
        <begin position="154"/>
        <end position="264"/>
    </location>
</feature>
<feature type="domain" description="DH" evidence="4">
    <location>
        <begin position="1"/>
        <end position="127"/>
    </location>
</feature>
<sequence>MTMHREFLQELEVCLQPQPQPEHELGSCFLPFIKRFNVYQHYCSNHEKAQKLYQDICRIPSVQSFFLECMMLWGQQYSEISLEGYLMYPVQRICKYPLLLKELLKRTPKSHIDYDSVSEALDTKRRVEQLEALQDWQGSVEGWEGPDITDTCSEMLKQGTLLKISAGNIQERMFFLFDSLLVYCKKKTLATSEAMQYQFRGRINLRVTEVENVEDGAVDVHSCGFTVSNGWKFHNTVKDKWVVCMARSVEEKQAWLDAIVGARGRNRGDHMGLEQDAWTLMAKKGEKLYNLMKAKGRLIRDRKKKLTSIPKCFLGTEFVTWLVESGEVSKPEEGVNLGQALLENGIIHHVADKHHFKQEPLLYRFRYDDGTFRTRSEMQDMIAKVITVDNHQTNGFKEQRNWDRDHHLSTYKSVLVAHKFIDWLLAQGDSTTREEAVSLGTALCNSGFLHHVQDKSEFKDDSLLFRFYADEDSAAHGGSKRQAARPSRNDMKVVETMTCKSIMVKFHPEGYGFELQETHKGYVVKSVEPGSSAAGGLRAGRKLCTVRGDLVFLRPFKEVEMFLEDCFWQNHNLEILVATKSKEYETFVSSRNYIYSFIHFPVCLSNQGSEAANAGLLPGQRLLKLNNANISKCDHRSLTLDILVNVNYKDLLSFLGVDEEGADVDATEEPGLVAAISSFCMDRADGMVSLSVENPYVESSVAHEYDSTAGVKCFVLERLAEPTHMLLFCAKVIETMVMEDENFLKDCKNLDELLDSVPEELQEEFEKMREMKSAEILERISDYKKVHEGKVLPLFRPASSIDRIYSAMTFVPANCHLNLLDVSYPRTSSSLRSSFGMRTERPKSMIDLEDGNGGAYDGTFCICCLTWNGISEYLIQILLSSTSISDFHFTDCNYIQTLSVCYGQLMEKTQVDPTNELSCILQYLADNTYNLILKQDLSHVSYLCAVDSALTSNVHGTRQALHVTFSLENDAFLKLPERLRSVRGIKVNTVFFTQVNSLHKFCKHHIDFKPTHAVQLLRPLQAMDDLHRLLELQLSKGMGTPSGTQHSDVSLLPLSWELCDRLSSCHILLCDNGVHRCTLAVTLYQALILARCHGLPPCSVFQAMDKMRKEGTRVENDKKNHGVRNQTPSAVPR</sequence>
<dbReference type="PROSITE" id="PS00741">
    <property type="entry name" value="DH_1"/>
    <property type="match status" value="1"/>
</dbReference>
<dbReference type="SMART" id="SM00233">
    <property type="entry name" value="PH"/>
    <property type="match status" value="1"/>
</dbReference>
<feature type="compositionally biased region" description="Polar residues" evidence="2">
    <location>
        <begin position="1123"/>
        <end position="1133"/>
    </location>
</feature>
<dbReference type="InterPro" id="IPR001331">
    <property type="entry name" value="GDS_CDC24_CS"/>
</dbReference>
<evidence type="ECO:0000259" key="4">
    <source>
        <dbReference type="PROSITE" id="PS50010"/>
    </source>
</evidence>
<dbReference type="Pfam" id="PF22697">
    <property type="entry name" value="SOS1_NGEF_PH"/>
    <property type="match status" value="1"/>
</dbReference>
<dbReference type="Proteomes" id="UP000694388">
    <property type="component" value="Unplaced"/>
</dbReference>
<dbReference type="SMART" id="SM00049">
    <property type="entry name" value="DEP"/>
    <property type="match status" value="2"/>
</dbReference>
<dbReference type="PROSITE" id="PS50010">
    <property type="entry name" value="DH_2"/>
    <property type="match status" value="1"/>
</dbReference>
<dbReference type="PROSITE" id="PS50003">
    <property type="entry name" value="PH_DOMAIN"/>
    <property type="match status" value="1"/>
</dbReference>
<dbReference type="InterPro" id="IPR036034">
    <property type="entry name" value="PDZ_sf"/>
</dbReference>
<dbReference type="SUPFAM" id="SSF48065">
    <property type="entry name" value="DBL homology domain (DH-domain)"/>
    <property type="match status" value="1"/>
</dbReference>
<dbReference type="CDD" id="cd01224">
    <property type="entry name" value="PH_Collybistin_ASEF"/>
    <property type="match status" value="1"/>
</dbReference>
<evidence type="ECO:0000313" key="7">
    <source>
        <dbReference type="Ensembl" id="ENSEBUP00000008172.1"/>
    </source>
</evidence>
<feature type="compositionally biased region" description="Basic and acidic residues" evidence="2">
    <location>
        <begin position="1111"/>
        <end position="1120"/>
    </location>
</feature>
<dbReference type="CDD" id="cd00160">
    <property type="entry name" value="RhoGEF"/>
    <property type="match status" value="1"/>
</dbReference>
<dbReference type="GO" id="GO:0005085">
    <property type="term" value="F:guanyl-nucleotide exchange factor activity"/>
    <property type="evidence" value="ECO:0007669"/>
    <property type="project" value="UniProtKB-KW"/>
</dbReference>
<reference evidence="7" key="2">
    <citation type="submission" date="2025-09" db="UniProtKB">
        <authorList>
            <consortium name="Ensembl"/>
        </authorList>
    </citation>
    <scope>IDENTIFICATION</scope>
</reference>
<dbReference type="InterPro" id="IPR036390">
    <property type="entry name" value="WH_DNA-bd_sf"/>
</dbReference>
<dbReference type="SUPFAM" id="SSF50729">
    <property type="entry name" value="PH domain-like"/>
    <property type="match status" value="1"/>
</dbReference>
<dbReference type="InterPro" id="IPR001849">
    <property type="entry name" value="PH_domain"/>
</dbReference>
<dbReference type="InterPro" id="IPR000219">
    <property type="entry name" value="DH_dom"/>
</dbReference>
<evidence type="ECO:0000256" key="1">
    <source>
        <dbReference type="ARBA" id="ARBA00022658"/>
    </source>
</evidence>
<dbReference type="Gene3D" id="1.10.10.10">
    <property type="entry name" value="Winged helix-like DNA-binding domain superfamily/Winged helix DNA-binding domain"/>
    <property type="match status" value="2"/>
</dbReference>
<evidence type="ECO:0000259" key="6">
    <source>
        <dbReference type="PROSITE" id="PS50186"/>
    </source>
</evidence>
<dbReference type="PANTHER" id="PTHR22829">
    <property type="entry name" value="DEP DOMAIN PROTEIN"/>
    <property type="match status" value="1"/>
</dbReference>
<dbReference type="Ensembl" id="ENSEBUT00000008666.1">
    <property type="protein sequence ID" value="ENSEBUP00000008172.1"/>
    <property type="gene ID" value="ENSEBUG00000005274.1"/>
</dbReference>
<dbReference type="PROSITE" id="PS50106">
    <property type="entry name" value="PDZ"/>
    <property type="match status" value="1"/>
</dbReference>
<keyword evidence="8" id="KW-1185">Reference proteome</keyword>